<evidence type="ECO:0000313" key="1">
    <source>
        <dbReference type="EMBL" id="GAA0221249.1"/>
    </source>
</evidence>
<proteinExistence type="predicted"/>
<name>A0ABN0TGQ5_9ACTN</name>
<dbReference type="EMBL" id="BAAAGX010000002">
    <property type="protein sequence ID" value="GAA0221249.1"/>
    <property type="molecule type" value="Genomic_DNA"/>
</dbReference>
<comment type="caution">
    <text evidence="1">The sequence shown here is derived from an EMBL/GenBank/DDBJ whole genome shotgun (WGS) entry which is preliminary data.</text>
</comment>
<accession>A0ABN0TGQ5</accession>
<sequence>MTPVRTVGCRIEQRILVNVRVDPDVAARLLPTPLRPRLVGGAAIAGICLLWLAEIRPAGLPARFGLRSANAAHRVAVEWDEGPEPHHGVFIPRSRHSDSAFTALAGGRLFPGVHERARLHRAAGADRVDVRLLGATEVTLTGSVADRLPPDSAFPDVDAATAFFARDSTGWSAGRRPGTLEGVELVADRFELAPLDVEVMHSTFFADVDRFPAGSTRFDSALLMRPTAATWRALTPWRLGSVAARDAAHEPCL</sequence>
<evidence type="ECO:0000313" key="2">
    <source>
        <dbReference type="Proteomes" id="UP001500967"/>
    </source>
</evidence>
<keyword evidence="2" id="KW-1185">Reference proteome</keyword>
<organism evidence="1 2">
    <name type="scientific">Cryptosporangium japonicum</name>
    <dbReference type="NCBI Taxonomy" id="80872"/>
    <lineage>
        <taxon>Bacteria</taxon>
        <taxon>Bacillati</taxon>
        <taxon>Actinomycetota</taxon>
        <taxon>Actinomycetes</taxon>
        <taxon>Cryptosporangiales</taxon>
        <taxon>Cryptosporangiaceae</taxon>
        <taxon>Cryptosporangium</taxon>
    </lineage>
</organism>
<gene>
    <name evidence="1" type="ORF">GCM10009539_03070</name>
</gene>
<reference evidence="1 2" key="1">
    <citation type="journal article" date="2019" name="Int. J. Syst. Evol. Microbiol.">
        <title>The Global Catalogue of Microorganisms (GCM) 10K type strain sequencing project: providing services to taxonomists for standard genome sequencing and annotation.</title>
        <authorList>
            <consortium name="The Broad Institute Genomics Platform"/>
            <consortium name="The Broad Institute Genome Sequencing Center for Infectious Disease"/>
            <person name="Wu L."/>
            <person name="Ma J."/>
        </authorList>
    </citation>
    <scope>NUCLEOTIDE SEQUENCE [LARGE SCALE GENOMIC DNA]</scope>
    <source>
        <strain evidence="1 2">JCM 10425</strain>
    </source>
</reference>
<protein>
    <submittedName>
        <fullName evidence="1">DUF2071 domain-containing protein</fullName>
    </submittedName>
</protein>
<dbReference type="Proteomes" id="UP001500967">
    <property type="component" value="Unassembled WGS sequence"/>
</dbReference>
<dbReference type="RefSeq" id="WP_344646884.1">
    <property type="nucleotide sequence ID" value="NZ_BAAAGX010000002.1"/>
</dbReference>